<evidence type="ECO:0000259" key="8">
    <source>
        <dbReference type="PROSITE" id="PS50245"/>
    </source>
</evidence>
<keyword evidence="3" id="KW-0493">Microtubule</keyword>
<feature type="compositionally biased region" description="Polar residues" evidence="7">
    <location>
        <begin position="210"/>
        <end position="228"/>
    </location>
</feature>
<keyword evidence="4" id="KW-0243">Dynein</keyword>
<keyword evidence="10" id="KW-1185">Reference proteome</keyword>
<organism evidence="9 10">
    <name type="scientific">Araneus ventricosus</name>
    <name type="common">Orbweaver spider</name>
    <name type="synonym">Epeira ventricosa</name>
    <dbReference type="NCBI Taxonomy" id="182803"/>
    <lineage>
        <taxon>Eukaryota</taxon>
        <taxon>Metazoa</taxon>
        <taxon>Ecdysozoa</taxon>
        <taxon>Arthropoda</taxon>
        <taxon>Chelicerata</taxon>
        <taxon>Arachnida</taxon>
        <taxon>Araneae</taxon>
        <taxon>Araneomorphae</taxon>
        <taxon>Entelegynae</taxon>
        <taxon>Araneoidea</taxon>
        <taxon>Araneidae</taxon>
        <taxon>Araneus</taxon>
    </lineage>
</organism>
<dbReference type="PROSITE" id="PS50245">
    <property type="entry name" value="CAP_GLY_2"/>
    <property type="match status" value="1"/>
</dbReference>
<feature type="domain" description="CAP-Gly" evidence="8">
    <location>
        <begin position="25"/>
        <end position="67"/>
    </location>
</feature>
<evidence type="ECO:0000256" key="6">
    <source>
        <dbReference type="ARBA" id="ARBA00023212"/>
    </source>
</evidence>
<evidence type="ECO:0000256" key="4">
    <source>
        <dbReference type="ARBA" id="ARBA00023017"/>
    </source>
</evidence>
<dbReference type="InterPro" id="IPR000938">
    <property type="entry name" value="CAP-Gly_domain"/>
</dbReference>
<dbReference type="Gene3D" id="2.30.30.190">
    <property type="entry name" value="CAP Gly-rich-like domain"/>
    <property type="match status" value="1"/>
</dbReference>
<evidence type="ECO:0000313" key="9">
    <source>
        <dbReference type="EMBL" id="GBM82990.1"/>
    </source>
</evidence>
<reference evidence="9 10" key="1">
    <citation type="journal article" date="2019" name="Sci. Rep.">
        <title>Orb-weaving spider Araneus ventricosus genome elucidates the spidroin gene catalogue.</title>
        <authorList>
            <person name="Kono N."/>
            <person name="Nakamura H."/>
            <person name="Ohtoshi R."/>
            <person name="Moran D.A.P."/>
            <person name="Shinohara A."/>
            <person name="Yoshida Y."/>
            <person name="Fujiwara M."/>
            <person name="Mori M."/>
            <person name="Tomita M."/>
            <person name="Arakawa K."/>
        </authorList>
    </citation>
    <scope>NUCLEOTIDE SEQUENCE [LARGE SCALE GENOMIC DNA]</scope>
</reference>
<sequence>MDEFHVNDRVTIVGKNLIGTIAFIGNTSFSDHLWLWIILDESVARNNESYEGVWYFKCGNDHGIFAHPSQVKKVSFAPLESEAENASSRKSYTNYLRYDSLMKLKEKQNSYEKNSILLKKIKKDIAMKSTSIPFFSSDGDAFLHDNNLQMKPKSITQSEKYLTETQFSQQEKEAKDSFPHKGTRMQVFELKDMSSKTSNDLNEVKDNIPSLRTKTQTLKYFPGQQFSQQEKETKDSSSD</sequence>
<proteinExistence type="predicted"/>
<dbReference type="GO" id="GO:0005874">
    <property type="term" value="C:microtubule"/>
    <property type="evidence" value="ECO:0007669"/>
    <property type="project" value="UniProtKB-KW"/>
</dbReference>
<dbReference type="OrthoDB" id="6428219at2759"/>
<gene>
    <name evidence="9" type="ORF">AVEN_146115_1</name>
</gene>
<keyword evidence="2" id="KW-0963">Cytoplasm</keyword>
<comment type="subcellular location">
    <subcellularLocation>
        <location evidence="1">Cytoplasm</location>
        <location evidence="1">Cytoskeleton</location>
        <location evidence="1">Spindle</location>
    </subcellularLocation>
</comment>
<feature type="non-terminal residue" evidence="9">
    <location>
        <position position="239"/>
    </location>
</feature>
<dbReference type="PANTHER" id="PTHR18916">
    <property type="entry name" value="DYNACTIN 1-RELATED MICROTUBULE-BINDING"/>
    <property type="match status" value="1"/>
</dbReference>
<keyword evidence="5" id="KW-0175">Coiled coil</keyword>
<evidence type="ECO:0000256" key="3">
    <source>
        <dbReference type="ARBA" id="ARBA00022701"/>
    </source>
</evidence>
<dbReference type="EMBL" id="BGPR01188007">
    <property type="protein sequence ID" value="GBM82990.1"/>
    <property type="molecule type" value="Genomic_DNA"/>
</dbReference>
<evidence type="ECO:0000256" key="7">
    <source>
        <dbReference type="SAM" id="MobiDB-lite"/>
    </source>
</evidence>
<dbReference type="SUPFAM" id="SSF74924">
    <property type="entry name" value="Cap-Gly domain"/>
    <property type="match status" value="1"/>
</dbReference>
<comment type="caution">
    <text evidence="9">The sequence shown here is derived from an EMBL/GenBank/DDBJ whole genome shotgun (WGS) entry which is preliminary data.</text>
</comment>
<dbReference type="PANTHER" id="PTHR18916:SF6">
    <property type="entry name" value="DYNACTIN SUBUNIT 1"/>
    <property type="match status" value="1"/>
</dbReference>
<evidence type="ECO:0000256" key="5">
    <source>
        <dbReference type="ARBA" id="ARBA00023054"/>
    </source>
</evidence>
<dbReference type="SMART" id="SM01052">
    <property type="entry name" value="CAP_GLY"/>
    <property type="match status" value="1"/>
</dbReference>
<accession>A0A4Y2IZB2</accession>
<evidence type="ECO:0000256" key="1">
    <source>
        <dbReference type="ARBA" id="ARBA00004186"/>
    </source>
</evidence>
<evidence type="ECO:0000256" key="2">
    <source>
        <dbReference type="ARBA" id="ARBA00022490"/>
    </source>
</evidence>
<dbReference type="GO" id="GO:0005819">
    <property type="term" value="C:spindle"/>
    <property type="evidence" value="ECO:0007669"/>
    <property type="project" value="UniProtKB-SubCell"/>
</dbReference>
<keyword evidence="6" id="KW-0206">Cytoskeleton</keyword>
<evidence type="ECO:0000313" key="10">
    <source>
        <dbReference type="Proteomes" id="UP000499080"/>
    </source>
</evidence>
<feature type="region of interest" description="Disordered" evidence="7">
    <location>
        <begin position="194"/>
        <end position="239"/>
    </location>
</feature>
<dbReference type="AlphaFoldDB" id="A0A4Y2IZB2"/>
<name>A0A4Y2IZB2_ARAVE</name>
<dbReference type="InterPro" id="IPR036859">
    <property type="entry name" value="CAP-Gly_dom_sf"/>
</dbReference>
<dbReference type="Pfam" id="PF01302">
    <property type="entry name" value="CAP_GLY"/>
    <property type="match status" value="1"/>
</dbReference>
<dbReference type="GO" id="GO:0030286">
    <property type="term" value="C:dynein complex"/>
    <property type="evidence" value="ECO:0007669"/>
    <property type="project" value="UniProtKB-KW"/>
</dbReference>
<feature type="compositionally biased region" description="Basic and acidic residues" evidence="7">
    <location>
        <begin position="229"/>
        <end position="239"/>
    </location>
</feature>
<protein>
    <recommendedName>
        <fullName evidence="8">CAP-Gly domain-containing protein</fullName>
    </recommendedName>
</protein>
<dbReference type="Proteomes" id="UP000499080">
    <property type="component" value="Unassembled WGS sequence"/>
</dbReference>